<evidence type="ECO:0000313" key="4">
    <source>
        <dbReference type="Proteomes" id="UP001396334"/>
    </source>
</evidence>
<reference evidence="3 4" key="1">
    <citation type="journal article" date="2024" name="G3 (Bethesda)">
        <title>Genome assembly of Hibiscus sabdariffa L. provides insights into metabolisms of medicinal natural products.</title>
        <authorList>
            <person name="Kim T."/>
        </authorList>
    </citation>
    <scope>NUCLEOTIDE SEQUENCE [LARGE SCALE GENOMIC DNA]</scope>
    <source>
        <strain evidence="3">TK-2024</strain>
        <tissue evidence="3">Old leaves</tissue>
    </source>
</reference>
<feature type="domain" description="Rad60/SUMO-like" evidence="1">
    <location>
        <begin position="28"/>
        <end position="96"/>
    </location>
</feature>
<dbReference type="SUPFAM" id="SSF54236">
    <property type="entry name" value="Ubiquitin-like"/>
    <property type="match status" value="1"/>
</dbReference>
<comment type="caution">
    <text evidence="3">The sequence shown here is derived from an EMBL/GenBank/DDBJ whole genome shotgun (WGS) entry which is preliminary data.</text>
</comment>
<evidence type="ECO:0000259" key="2">
    <source>
        <dbReference type="Pfam" id="PF25569"/>
    </source>
</evidence>
<evidence type="ECO:0008006" key="5">
    <source>
        <dbReference type="Google" id="ProtNLM"/>
    </source>
</evidence>
<dbReference type="PANTHER" id="PTHR35478:SF1">
    <property type="entry name" value="ZINC FINGER FYVE DOMAIN-CONTAINING PROTEIN 26"/>
    <property type="match status" value="1"/>
</dbReference>
<dbReference type="EMBL" id="JBBPBN010000087">
    <property type="protein sequence ID" value="KAK8981889.1"/>
    <property type="molecule type" value="Genomic_DNA"/>
</dbReference>
<dbReference type="Gene3D" id="3.10.20.90">
    <property type="entry name" value="Phosphatidylinositol 3-kinase Catalytic Subunit, Chain A, domain 1"/>
    <property type="match status" value="1"/>
</dbReference>
<proteinExistence type="predicted"/>
<accession>A0ABR2P0H8</accession>
<sequence>MDRRKTVRAATEWTMISLSRVKEEDPIVVKVQGQTQAEKLCYWMGRETKLHYLMRDYCERTGGILEYMRFHVDGSRVNPNKTPSDLGLEDGDIIDANSEHISAVDIYVVIVASLAKRKKGSQLTEFFRNIKGTIDDDDDWDQLLKLHPISFACFLLPTPLCRKVLACVVCGRLKSAFQITSRSGSVTDVQYVAHQVVLLPSVAIYVILIEALHANALPVLDMCKQWLSQYCNLLLNNIFATCFPTPLLRESDGCFWFPQPTTDNRQRHAI</sequence>
<feature type="domain" description="ZFYVE26-like TPR repeats" evidence="2">
    <location>
        <begin position="162"/>
        <end position="227"/>
    </location>
</feature>
<dbReference type="Pfam" id="PF25569">
    <property type="entry name" value="TPR_ZFYVE26"/>
    <property type="match status" value="1"/>
</dbReference>
<evidence type="ECO:0000313" key="3">
    <source>
        <dbReference type="EMBL" id="KAK8981889.1"/>
    </source>
</evidence>
<dbReference type="PANTHER" id="PTHR35478">
    <property type="entry name" value="ZINC FINGER FYVE DOMAIN PROTEIN"/>
    <property type="match status" value="1"/>
</dbReference>
<evidence type="ECO:0000259" key="1">
    <source>
        <dbReference type="Pfam" id="PF11976"/>
    </source>
</evidence>
<dbReference type="Pfam" id="PF11976">
    <property type="entry name" value="Rad60-SLD"/>
    <property type="match status" value="1"/>
</dbReference>
<name>A0ABR2P0H8_9ROSI</name>
<protein>
    <recommendedName>
        <fullName evidence="5">Rad60/SUMO-like domain-containing protein</fullName>
    </recommendedName>
</protein>
<dbReference type="InterPro" id="IPR022617">
    <property type="entry name" value="Rad60/SUMO-like_dom"/>
</dbReference>
<dbReference type="Proteomes" id="UP001396334">
    <property type="component" value="Unassembled WGS sequence"/>
</dbReference>
<organism evidence="3 4">
    <name type="scientific">Hibiscus sabdariffa</name>
    <name type="common">roselle</name>
    <dbReference type="NCBI Taxonomy" id="183260"/>
    <lineage>
        <taxon>Eukaryota</taxon>
        <taxon>Viridiplantae</taxon>
        <taxon>Streptophyta</taxon>
        <taxon>Embryophyta</taxon>
        <taxon>Tracheophyta</taxon>
        <taxon>Spermatophyta</taxon>
        <taxon>Magnoliopsida</taxon>
        <taxon>eudicotyledons</taxon>
        <taxon>Gunneridae</taxon>
        <taxon>Pentapetalae</taxon>
        <taxon>rosids</taxon>
        <taxon>malvids</taxon>
        <taxon>Malvales</taxon>
        <taxon>Malvaceae</taxon>
        <taxon>Malvoideae</taxon>
        <taxon>Hibiscus</taxon>
    </lineage>
</organism>
<dbReference type="InterPro" id="IPR057946">
    <property type="entry name" value="TPR_ZFYVE26"/>
</dbReference>
<gene>
    <name evidence="3" type="ORF">V6N11_072880</name>
</gene>
<keyword evidence="4" id="KW-1185">Reference proteome</keyword>
<dbReference type="InterPro" id="IPR029071">
    <property type="entry name" value="Ubiquitin-like_domsf"/>
</dbReference>